<dbReference type="RefSeq" id="XP_001485336.2">
    <property type="nucleotide sequence ID" value="XM_001485286.1"/>
</dbReference>
<dbReference type="GO" id="GO:0017128">
    <property type="term" value="F:phospholipid scramblase activity"/>
    <property type="evidence" value="ECO:0007669"/>
    <property type="project" value="InterPro"/>
</dbReference>
<reference evidence="3 4" key="1">
    <citation type="journal article" date="2009" name="Nature">
        <title>Evolution of pathogenicity and sexual reproduction in eight Candida genomes.</title>
        <authorList>
            <person name="Butler G."/>
            <person name="Rasmussen M.D."/>
            <person name="Lin M.F."/>
            <person name="Santos M.A."/>
            <person name="Sakthikumar S."/>
            <person name="Munro C.A."/>
            <person name="Rheinbay E."/>
            <person name="Grabherr M."/>
            <person name="Forche A."/>
            <person name="Reedy J.L."/>
            <person name="Agrafioti I."/>
            <person name="Arnaud M.B."/>
            <person name="Bates S."/>
            <person name="Brown A.J."/>
            <person name="Brunke S."/>
            <person name="Costanzo M.C."/>
            <person name="Fitzpatrick D.A."/>
            <person name="de Groot P.W."/>
            <person name="Harris D."/>
            <person name="Hoyer L.L."/>
            <person name="Hube B."/>
            <person name="Klis F.M."/>
            <person name="Kodira C."/>
            <person name="Lennard N."/>
            <person name="Logue M.E."/>
            <person name="Martin R."/>
            <person name="Neiman A.M."/>
            <person name="Nikolaou E."/>
            <person name="Quail M.A."/>
            <person name="Quinn J."/>
            <person name="Santos M.C."/>
            <person name="Schmitzberger F.F."/>
            <person name="Sherlock G."/>
            <person name="Shah P."/>
            <person name="Silverstein K.A."/>
            <person name="Skrzypek M.S."/>
            <person name="Soll D."/>
            <person name="Staggs R."/>
            <person name="Stansfield I."/>
            <person name="Stumpf M.P."/>
            <person name="Sudbery P.E."/>
            <person name="Srikantha T."/>
            <person name="Zeng Q."/>
            <person name="Berman J."/>
            <person name="Berriman M."/>
            <person name="Heitman J."/>
            <person name="Gow N.A."/>
            <person name="Lorenz M.C."/>
            <person name="Birren B.W."/>
            <person name="Kellis M."/>
            <person name="Cuomo C.A."/>
        </authorList>
    </citation>
    <scope>NUCLEOTIDE SEQUENCE [LARGE SCALE GENOMIC DNA]</scope>
    <source>
        <strain evidence="4">ATCC 6260 / CBS 566 / DSM 6381 / JCM 1539 / NBRC 10279 / NRRL Y-324</strain>
    </source>
</reference>
<proteinExistence type="inferred from homology"/>
<dbReference type="InterPro" id="IPR005552">
    <property type="entry name" value="Scramblase"/>
</dbReference>
<dbReference type="GO" id="GO:1903147">
    <property type="term" value="P:negative regulation of autophagy of mitochondrion"/>
    <property type="evidence" value="ECO:0007669"/>
    <property type="project" value="EnsemblFungi"/>
</dbReference>
<dbReference type="InParanoid" id="A5DIG4"/>
<dbReference type="VEuPathDB" id="FungiDB:PGUG_03065"/>
<dbReference type="PANTHER" id="PTHR23248:SF9">
    <property type="entry name" value="PHOSPHOLIPID SCRAMBLASE"/>
    <property type="match status" value="1"/>
</dbReference>
<dbReference type="AlphaFoldDB" id="A5DIG4"/>
<dbReference type="GO" id="GO:0034599">
    <property type="term" value="P:cellular response to oxidative stress"/>
    <property type="evidence" value="ECO:0007669"/>
    <property type="project" value="EnsemblFungi"/>
</dbReference>
<dbReference type="SUPFAM" id="SSF54518">
    <property type="entry name" value="Tubby C-terminal domain-like"/>
    <property type="match status" value="1"/>
</dbReference>
<comment type="similarity">
    <text evidence="1 2">Belongs to the phospholipid scramblase family.</text>
</comment>
<dbReference type="PANTHER" id="PTHR23248">
    <property type="entry name" value="PHOSPHOLIPID SCRAMBLASE-RELATED"/>
    <property type="match status" value="1"/>
</dbReference>
<dbReference type="STRING" id="294746.A5DIG4"/>
<evidence type="ECO:0000313" key="4">
    <source>
        <dbReference type="Proteomes" id="UP000001997"/>
    </source>
</evidence>
<accession>A5DIG4</accession>
<dbReference type="Pfam" id="PF03803">
    <property type="entry name" value="Scramblase"/>
    <property type="match status" value="1"/>
</dbReference>
<dbReference type="eggNOG" id="KOG0621">
    <property type="taxonomic scope" value="Eukaryota"/>
</dbReference>
<dbReference type="GO" id="GO:0005886">
    <property type="term" value="C:plasma membrane"/>
    <property type="evidence" value="ECO:0007669"/>
    <property type="project" value="TreeGrafter"/>
</dbReference>
<organism evidence="3 4">
    <name type="scientific">Meyerozyma guilliermondii (strain ATCC 6260 / CBS 566 / DSM 6381 / JCM 1539 / NBRC 10279 / NRRL Y-324)</name>
    <name type="common">Yeast</name>
    <name type="synonym">Candida guilliermondii</name>
    <dbReference type="NCBI Taxonomy" id="294746"/>
    <lineage>
        <taxon>Eukaryota</taxon>
        <taxon>Fungi</taxon>
        <taxon>Dikarya</taxon>
        <taxon>Ascomycota</taxon>
        <taxon>Saccharomycotina</taxon>
        <taxon>Pichiomycetes</taxon>
        <taxon>Debaryomycetaceae</taxon>
        <taxon>Meyerozyma</taxon>
    </lineage>
</organism>
<dbReference type="GeneID" id="5126549"/>
<name>A5DIG4_PICGU</name>
<protein>
    <recommendedName>
        <fullName evidence="2">Phospholipid scramblase</fullName>
    </recommendedName>
</protein>
<dbReference type="HOGENOM" id="CLU_023808_0_1_1"/>
<dbReference type="InterPro" id="IPR025659">
    <property type="entry name" value="Tubby-like_C"/>
</dbReference>
<dbReference type="GO" id="GO:0034605">
    <property type="term" value="P:cellular response to heat"/>
    <property type="evidence" value="ECO:0007669"/>
    <property type="project" value="EnsemblFungi"/>
</dbReference>
<evidence type="ECO:0000313" key="3">
    <source>
        <dbReference type="EMBL" id="EDK38967.2"/>
    </source>
</evidence>
<evidence type="ECO:0000256" key="1">
    <source>
        <dbReference type="ARBA" id="ARBA00005350"/>
    </source>
</evidence>
<dbReference type="OMA" id="THRQNDF"/>
<dbReference type="Proteomes" id="UP000001997">
    <property type="component" value="Unassembled WGS sequence"/>
</dbReference>
<gene>
    <name evidence="3" type="ORF">PGUG_03065</name>
</gene>
<dbReference type="EMBL" id="CH408157">
    <property type="protein sequence ID" value="EDK38967.2"/>
    <property type="molecule type" value="Genomic_DNA"/>
</dbReference>
<sequence>MEKSIFSVSPTTTRNWSSASKVNKRGLYSSHSSYHSLFSYHFLFAFPAYNLRSLGSLAPSIAMTSRLQFLSRRLLASSARSYARNRTRITREISEEEVRKFAQQRQQQSSQKQDFYYHEQPSTDYKGHVGQPSQFNTVFEVPPNKNGLITPEDGIYDILREPTLVIERQMEFMNVILGFEQANRYKIMNSRGDQIGFMEEKDMGLLKVLGRQFFRLHRPFDIDVFNNYGDLLLTIKRPFSFINSHIKCYLPGYDRDGQLMHEIIGESIQSWHLWRRKYNLFKLEDDETDEYEQFGAIDAPFLSFDFPVTNENGDVIASVDRNWVGLGRELFTDTGVYIIRMDPASFEGLGNMYPSVAGPLTLDQRAVLLGNAVSIDFDYFSRHSRGPGGGLFALGDVE</sequence>
<dbReference type="FunCoup" id="A5DIG4">
    <property type="interactions" value="176"/>
</dbReference>
<evidence type="ECO:0000256" key="2">
    <source>
        <dbReference type="RuleBase" id="RU363116"/>
    </source>
</evidence>
<dbReference type="OrthoDB" id="191150at2759"/>
<keyword evidence="4" id="KW-1185">Reference proteome</keyword>
<dbReference type="KEGG" id="pgu:PGUG_03065"/>